<dbReference type="GO" id="GO:0005506">
    <property type="term" value="F:iron ion binding"/>
    <property type="evidence" value="ECO:0007669"/>
    <property type="project" value="UniProtKB-ARBA"/>
</dbReference>
<evidence type="ECO:0000313" key="1">
    <source>
        <dbReference type="EMBL" id="MBB2201832.1"/>
    </source>
</evidence>
<dbReference type="RefSeq" id="WP_182958195.1">
    <property type="nucleotide sequence ID" value="NZ_JABEQM010000006.1"/>
</dbReference>
<protein>
    <submittedName>
        <fullName evidence="1">Phytanoyl-CoA dioxygenase family protein</fullName>
    </submittedName>
</protein>
<keyword evidence="2" id="KW-1185">Reference proteome</keyword>
<evidence type="ECO:0000313" key="2">
    <source>
        <dbReference type="Proteomes" id="UP000578030"/>
    </source>
</evidence>
<dbReference type="Gene3D" id="2.60.120.620">
    <property type="entry name" value="q2cbj1_9rhob like domain"/>
    <property type="match status" value="1"/>
</dbReference>
<sequence length="297" mass="33101">MDMIDGTVRTLHPLTDAQVDAFHRDGFVIVPGFLDQEELSPLAEACAADPSIGGRLRAVADSDGHAQEVVAWTEYSNTYLGKVPFLARMVDNATALLGSPSYHWHSKLSMKRPHAPGRWDWHQDYPFWHDEGCLWPDMLTCSVAVDHIDEDNGCMKLVQGSHRLGRLNHARFGKAVSVDQERLALILDRLPVVPMTMKPGDACFFHANVLHASGPNRSDRNRTILHCSYNTIANTPFLAEGQVHHSYRPFAVLPDTLLQDHDYAAIFDGHLFNQDTQPVLNGGKTHDYGYTLVNPGT</sequence>
<keyword evidence="1" id="KW-0560">Oxidoreductase</keyword>
<proteinExistence type="predicted"/>
<dbReference type="PANTHER" id="PTHR20883:SF51">
    <property type="entry name" value="PHYTANOYL-COA HYDROXYLASE"/>
    <property type="match status" value="1"/>
</dbReference>
<accession>A0A7W4PKV3</accession>
<dbReference type="PANTHER" id="PTHR20883">
    <property type="entry name" value="PHYTANOYL-COA DIOXYGENASE DOMAIN CONTAINING 1"/>
    <property type="match status" value="1"/>
</dbReference>
<keyword evidence="1" id="KW-0223">Dioxygenase</keyword>
<dbReference type="EMBL" id="JABEQM010000006">
    <property type="protein sequence ID" value="MBB2201832.1"/>
    <property type="molecule type" value="Genomic_DNA"/>
</dbReference>
<dbReference type="SUPFAM" id="SSF51197">
    <property type="entry name" value="Clavaminate synthase-like"/>
    <property type="match status" value="1"/>
</dbReference>
<reference evidence="1 2" key="1">
    <citation type="submission" date="2020-04" db="EMBL/GenBank/DDBJ databases">
        <title>Description of novel Gluconacetobacter.</title>
        <authorList>
            <person name="Sombolestani A."/>
        </authorList>
    </citation>
    <scope>NUCLEOTIDE SEQUENCE [LARGE SCALE GENOMIC DNA]</scope>
    <source>
        <strain evidence="1 2">LMG 27802</strain>
    </source>
</reference>
<name>A0A7W4PKV3_9PROT</name>
<dbReference type="GO" id="GO:0016706">
    <property type="term" value="F:2-oxoglutarate-dependent dioxygenase activity"/>
    <property type="evidence" value="ECO:0007669"/>
    <property type="project" value="UniProtKB-ARBA"/>
</dbReference>
<dbReference type="InterPro" id="IPR008775">
    <property type="entry name" value="Phytyl_CoA_dOase-like"/>
</dbReference>
<comment type="caution">
    <text evidence="1">The sequence shown here is derived from an EMBL/GenBank/DDBJ whole genome shotgun (WGS) entry which is preliminary data.</text>
</comment>
<gene>
    <name evidence="1" type="ORF">HLH28_09625</name>
</gene>
<dbReference type="Pfam" id="PF05721">
    <property type="entry name" value="PhyH"/>
    <property type="match status" value="1"/>
</dbReference>
<dbReference type="AlphaFoldDB" id="A0A7W4PKV3"/>
<organism evidence="1 2">
    <name type="scientific">Gluconacetobacter tumulisoli</name>
    <dbReference type="NCBI Taxonomy" id="1286189"/>
    <lineage>
        <taxon>Bacteria</taxon>
        <taxon>Pseudomonadati</taxon>
        <taxon>Pseudomonadota</taxon>
        <taxon>Alphaproteobacteria</taxon>
        <taxon>Acetobacterales</taxon>
        <taxon>Acetobacteraceae</taxon>
        <taxon>Gluconacetobacter</taxon>
    </lineage>
</organism>
<dbReference type="Proteomes" id="UP000578030">
    <property type="component" value="Unassembled WGS sequence"/>
</dbReference>